<name>A0A399JAC6_9MICC</name>
<reference evidence="1 2" key="1">
    <citation type="submission" date="2018-07" db="EMBL/GenBank/DDBJ databases">
        <title>Arthrobacter sp. nov., isolated from raw cow's milk with high bacterial count.</title>
        <authorList>
            <person name="Hahne J."/>
            <person name="Isele D."/>
            <person name="Lipski A."/>
        </authorList>
    </citation>
    <scope>NUCLEOTIDE SEQUENCE [LARGE SCALE GENOMIC DNA]</scope>
    <source>
        <strain evidence="1 2">JZ R-35</strain>
    </source>
</reference>
<dbReference type="AlphaFoldDB" id="A0A399JAC6"/>
<evidence type="ECO:0000313" key="2">
    <source>
        <dbReference type="Proteomes" id="UP000265419"/>
    </source>
</evidence>
<organism evidence="1 2">
    <name type="scientific">Galactobacter valiniphilus</name>
    <dbReference type="NCBI Taxonomy" id="2676122"/>
    <lineage>
        <taxon>Bacteria</taxon>
        <taxon>Bacillati</taxon>
        <taxon>Actinomycetota</taxon>
        <taxon>Actinomycetes</taxon>
        <taxon>Micrococcales</taxon>
        <taxon>Micrococcaceae</taxon>
        <taxon>Galactobacter</taxon>
    </lineage>
</organism>
<accession>A0A399JAC6</accession>
<evidence type="ECO:0000313" key="1">
    <source>
        <dbReference type="EMBL" id="RII40972.1"/>
    </source>
</evidence>
<comment type="caution">
    <text evidence="1">The sequence shown here is derived from an EMBL/GenBank/DDBJ whole genome shotgun (WGS) entry which is preliminary data.</text>
</comment>
<keyword evidence="2" id="KW-1185">Reference proteome</keyword>
<dbReference type="Proteomes" id="UP000265419">
    <property type="component" value="Unassembled WGS sequence"/>
</dbReference>
<sequence length="104" mass="11836">MDISDRVWGIIDDRPAWGMLWVILADAMIPPPPSVRERWGMTQTAPGAWSWDGGSEAQILSWDDPLPYGTDYVVAVDADSPERHAVLMEQRRRLGERRVIIAHR</sequence>
<dbReference type="EMBL" id="QQXK01000043">
    <property type="protein sequence ID" value="RII40972.1"/>
    <property type="molecule type" value="Genomic_DNA"/>
</dbReference>
<proteinExistence type="predicted"/>
<gene>
    <name evidence="1" type="ORF">DWB68_15090</name>
</gene>
<dbReference type="RefSeq" id="WP_119425947.1">
    <property type="nucleotide sequence ID" value="NZ_QQXK01000043.1"/>
</dbReference>
<protein>
    <submittedName>
        <fullName evidence="1">Uncharacterized protein</fullName>
    </submittedName>
</protein>